<dbReference type="PANTHER" id="PTHR43130">
    <property type="entry name" value="ARAC-FAMILY TRANSCRIPTIONAL REGULATOR"/>
    <property type="match status" value="1"/>
</dbReference>
<dbReference type="InterPro" id="IPR002818">
    <property type="entry name" value="DJ-1/PfpI"/>
</dbReference>
<dbReference type="eggNOG" id="COG4977">
    <property type="taxonomic scope" value="Bacteria"/>
</dbReference>
<evidence type="ECO:0000259" key="1">
    <source>
        <dbReference type="Pfam" id="PF01965"/>
    </source>
</evidence>
<keyword evidence="3" id="KW-1185">Reference proteome</keyword>
<protein>
    <submittedName>
        <fullName evidence="2">ThiJ/PfpI domain-containing protein</fullName>
    </submittedName>
</protein>
<dbReference type="STRING" id="649639.Bcell_2698"/>
<sequence>MTEWTVGILLFNEVEILDFAGPYEVFSITTMLDSNEQPFKVVTISETSNMITARNGLKVLPDYSYRNHPPLDIVIVPGGYGAEEIEIKNQNLLEWINQQSKTASYMCSVCTGAFLLAEAGLLNGRKATTHWMDIERLKRDYTEVNVQTGVKFIDEGEIITSGGISAGITMSFHIISKLLGIQVATYTAKRMEYDVKL</sequence>
<dbReference type="Pfam" id="PF01965">
    <property type="entry name" value="DJ-1_PfpI"/>
    <property type="match status" value="1"/>
</dbReference>
<dbReference type="GO" id="GO:0006355">
    <property type="term" value="P:regulation of DNA-templated transcription"/>
    <property type="evidence" value="ECO:0007669"/>
    <property type="project" value="TreeGrafter"/>
</dbReference>
<dbReference type="EMBL" id="CP002394">
    <property type="protein sequence ID" value="ADU30953.1"/>
    <property type="molecule type" value="Genomic_DNA"/>
</dbReference>
<dbReference type="AlphaFoldDB" id="E6TVD6"/>
<name>E6TVD6_EVAC2</name>
<dbReference type="SUPFAM" id="SSF52317">
    <property type="entry name" value="Class I glutamine amidotransferase-like"/>
    <property type="match status" value="1"/>
</dbReference>
<evidence type="ECO:0000313" key="2">
    <source>
        <dbReference type="EMBL" id="ADU30953.1"/>
    </source>
</evidence>
<dbReference type="PANTHER" id="PTHR43130:SF14">
    <property type="entry name" value="DJ-1_PFPI DOMAIN-CONTAINING PROTEIN"/>
    <property type="match status" value="1"/>
</dbReference>
<accession>E6TVD6</accession>
<dbReference type="CDD" id="cd03139">
    <property type="entry name" value="GATase1_PfpI_2"/>
    <property type="match status" value="1"/>
</dbReference>
<dbReference type="Gene3D" id="3.40.50.880">
    <property type="match status" value="1"/>
</dbReference>
<proteinExistence type="predicted"/>
<dbReference type="OrthoDB" id="6382410at2"/>
<dbReference type="HOGENOM" id="CLU_000445_44_1_9"/>
<dbReference type="RefSeq" id="WP_013489286.1">
    <property type="nucleotide sequence ID" value="NC_014829.1"/>
</dbReference>
<reference evidence="2" key="1">
    <citation type="submission" date="2010-12" db="EMBL/GenBank/DDBJ databases">
        <title>Complete sequence of Bacillus cellulosilyticus DSM 2522.</title>
        <authorList>
            <consortium name="US DOE Joint Genome Institute"/>
            <person name="Lucas S."/>
            <person name="Copeland A."/>
            <person name="Lapidus A."/>
            <person name="Cheng J.-F."/>
            <person name="Bruce D."/>
            <person name="Goodwin L."/>
            <person name="Pitluck S."/>
            <person name="Chertkov O."/>
            <person name="Detter J.C."/>
            <person name="Han C."/>
            <person name="Tapia R."/>
            <person name="Land M."/>
            <person name="Hauser L."/>
            <person name="Jeffries C."/>
            <person name="Kyrpides N."/>
            <person name="Ivanova N."/>
            <person name="Mikhailova N."/>
            <person name="Brumm P."/>
            <person name="Mead D."/>
            <person name="Woyke T."/>
        </authorList>
    </citation>
    <scope>NUCLEOTIDE SEQUENCE [LARGE SCALE GENOMIC DNA]</scope>
    <source>
        <strain evidence="2">DSM 2522</strain>
    </source>
</reference>
<gene>
    <name evidence="2" type="ordered locus">Bcell_2698</name>
</gene>
<organism evidence="2 3">
    <name type="scientific">Evansella cellulosilytica (strain ATCC 21833 / DSM 2522 / FERM P-1141 / JCM 9156 / N-4)</name>
    <name type="common">Bacillus cellulosilyticus</name>
    <dbReference type="NCBI Taxonomy" id="649639"/>
    <lineage>
        <taxon>Bacteria</taxon>
        <taxon>Bacillati</taxon>
        <taxon>Bacillota</taxon>
        <taxon>Bacilli</taxon>
        <taxon>Bacillales</taxon>
        <taxon>Bacillaceae</taxon>
        <taxon>Evansella</taxon>
    </lineage>
</organism>
<evidence type="ECO:0000313" key="3">
    <source>
        <dbReference type="Proteomes" id="UP000001401"/>
    </source>
</evidence>
<dbReference type="InterPro" id="IPR029062">
    <property type="entry name" value="Class_I_gatase-like"/>
</dbReference>
<dbReference type="KEGG" id="bco:Bcell_2698"/>
<dbReference type="Proteomes" id="UP000001401">
    <property type="component" value="Chromosome"/>
</dbReference>
<dbReference type="InterPro" id="IPR052158">
    <property type="entry name" value="INH-QAR"/>
</dbReference>
<feature type="domain" description="DJ-1/PfpI" evidence="1">
    <location>
        <begin position="6"/>
        <end position="176"/>
    </location>
</feature>